<evidence type="ECO:0000256" key="5">
    <source>
        <dbReference type="SAM" id="MobiDB-lite"/>
    </source>
</evidence>
<feature type="region of interest" description="Disordered" evidence="5">
    <location>
        <begin position="360"/>
        <end position="421"/>
    </location>
</feature>
<feature type="compositionally biased region" description="Polar residues" evidence="5">
    <location>
        <begin position="402"/>
        <end position="421"/>
    </location>
</feature>
<dbReference type="InterPro" id="IPR019931">
    <property type="entry name" value="LPXTG_anchor"/>
</dbReference>
<dbReference type="NCBIfam" id="TIGR01167">
    <property type="entry name" value="LPXTG_anchor"/>
    <property type="match status" value="1"/>
</dbReference>
<feature type="domain" description="Gram-positive cocci surface proteins LPxTG" evidence="6">
    <location>
        <begin position="412"/>
        <end position="446"/>
    </location>
</feature>
<reference evidence="7 8" key="1">
    <citation type="submission" date="2018-03" db="EMBL/GenBank/DDBJ databases">
        <title>Complete Genome Sequence of the Chinese traditional Highland Barley wine Isolate Lactobacillus reuteri WHH1689.</title>
        <authorList>
            <person name="Chen S."/>
            <person name="Chen L."/>
            <person name="Chen L."/>
            <person name="Li Y."/>
        </authorList>
    </citation>
    <scope>NUCLEOTIDE SEQUENCE [LARGE SCALE GENOMIC DNA]</scope>
    <source>
        <strain evidence="7 8">WHH1689</strain>
    </source>
</reference>
<dbReference type="Proteomes" id="UP000244369">
    <property type="component" value="Chromosome"/>
</dbReference>
<evidence type="ECO:0000313" key="8">
    <source>
        <dbReference type="Proteomes" id="UP000244369"/>
    </source>
</evidence>
<dbReference type="Pfam" id="PF00746">
    <property type="entry name" value="Gram_pos_anchor"/>
    <property type="match status" value="1"/>
</dbReference>
<evidence type="ECO:0000256" key="2">
    <source>
        <dbReference type="ARBA" id="ARBA00022525"/>
    </source>
</evidence>
<keyword evidence="1" id="KW-0134">Cell wall</keyword>
<evidence type="ECO:0000256" key="1">
    <source>
        <dbReference type="ARBA" id="ARBA00022512"/>
    </source>
</evidence>
<evidence type="ECO:0000256" key="3">
    <source>
        <dbReference type="ARBA" id="ARBA00022729"/>
    </source>
</evidence>
<dbReference type="EMBL" id="CP027805">
    <property type="protein sequence ID" value="AWD62709.1"/>
    <property type="molecule type" value="Genomic_DNA"/>
</dbReference>
<keyword evidence="4" id="KW-0572">Peptidoglycan-anchor</keyword>
<dbReference type="Gene3D" id="2.60.40.4300">
    <property type="match status" value="2"/>
</dbReference>
<organism evidence="7 8">
    <name type="scientific">Limosilactobacillus reuteri</name>
    <name type="common">Lactobacillus reuteri</name>
    <dbReference type="NCBI Taxonomy" id="1598"/>
    <lineage>
        <taxon>Bacteria</taxon>
        <taxon>Bacillati</taxon>
        <taxon>Bacillota</taxon>
        <taxon>Bacilli</taxon>
        <taxon>Lactobacillales</taxon>
        <taxon>Lactobacillaceae</taxon>
        <taxon>Limosilactobacillus</taxon>
    </lineage>
</organism>
<dbReference type="Gene3D" id="3.10.20.470">
    <property type="match status" value="1"/>
</dbReference>
<name>A0A2S1ESB9_LIMRT</name>
<sequence>MNRKIQLGNTDPASDSEGITGELIHFNNNGKWISNLESQIYVFVDTGYHPTDKYGKETSHFNVYFRHAVKDITPNTPVDEVPKDPDGNPIVDPSDLHKKFTRTITFVVNNDAKSPLHDPVPQKVTFDGHIYVDMVTGQTTTPETVKDANGNDVQVATTKAGNIEWNHDTQTMDEVVQKYITLNTGDKYATADDMVGTWHWISGTANEIVLTPTSENPQDLQLVYEKNKSETGPDESHDLPKVDVKVETKTFTRTVVYRGTKDGGVHFESVNGSPDGKNTYKQTVTFTRNISSTTGKDGKVTILKTTPWTAKDDTLGEVVSKTPSAVGYELVDIEKVDAHKINPDKDNPDLGIVTVTYETTPTQPTEQPSEQKNEEPQSMTTQVIAKQGETSIIESTNSSSTQPTTKQGTQQLPQTGNQKSSSLIGLGFADLLSALGLTKVNKKRKD</sequence>
<protein>
    <submittedName>
        <fullName evidence="7">LPXTG-motif cell wall anchor domain protein</fullName>
    </submittedName>
</protein>
<keyword evidence="2" id="KW-0964">Secreted</keyword>
<evidence type="ECO:0000313" key="7">
    <source>
        <dbReference type="EMBL" id="AWD62709.1"/>
    </source>
</evidence>
<accession>A0A2S1ESB9</accession>
<keyword evidence="3" id="KW-0732">Signal</keyword>
<evidence type="ECO:0000259" key="6">
    <source>
        <dbReference type="PROSITE" id="PS50847"/>
    </source>
</evidence>
<feature type="compositionally biased region" description="Low complexity" evidence="5">
    <location>
        <begin position="389"/>
        <end position="401"/>
    </location>
</feature>
<dbReference type="PROSITE" id="PS50847">
    <property type="entry name" value="GRAM_POS_ANCHORING"/>
    <property type="match status" value="1"/>
</dbReference>
<proteinExistence type="predicted"/>
<dbReference type="AlphaFoldDB" id="A0A2S1ESB9"/>
<evidence type="ECO:0000256" key="4">
    <source>
        <dbReference type="ARBA" id="ARBA00023088"/>
    </source>
</evidence>
<gene>
    <name evidence="7" type="ORF">LWHH1689_1405</name>
</gene>